<proteinExistence type="predicted"/>
<dbReference type="OrthoDB" id="2088144at2"/>
<organism evidence="1 2">
    <name type="scientific">Evansella cellulosilytica (strain ATCC 21833 / DSM 2522 / FERM P-1141 / JCM 9156 / N-4)</name>
    <name type="common">Bacillus cellulosilyticus</name>
    <dbReference type="NCBI Taxonomy" id="649639"/>
    <lineage>
        <taxon>Bacteria</taxon>
        <taxon>Bacillati</taxon>
        <taxon>Bacillota</taxon>
        <taxon>Bacilli</taxon>
        <taxon>Bacillales</taxon>
        <taxon>Bacillaceae</taxon>
        <taxon>Evansella</taxon>
    </lineage>
</organism>
<dbReference type="STRING" id="649639.Bcell_3722"/>
<evidence type="ECO:0000313" key="1">
    <source>
        <dbReference type="EMBL" id="ADU31962.1"/>
    </source>
</evidence>
<dbReference type="KEGG" id="bco:Bcell_3722"/>
<name>E6TT54_EVAC2</name>
<sequence length="54" mass="6100" precursor="true">MKKKIIFLVAILGIISLVLLLPNPDTNEPGAGDIWWMNVPEINESYYKINGKND</sequence>
<dbReference type="Proteomes" id="UP000001401">
    <property type="component" value="Chromosome"/>
</dbReference>
<protein>
    <submittedName>
        <fullName evidence="1">Uncharacterized protein</fullName>
    </submittedName>
</protein>
<dbReference type="EMBL" id="CP002394">
    <property type="protein sequence ID" value="ADU31962.1"/>
    <property type="molecule type" value="Genomic_DNA"/>
</dbReference>
<dbReference type="AlphaFoldDB" id="E6TT54"/>
<accession>E6TT54</accession>
<evidence type="ECO:0000313" key="2">
    <source>
        <dbReference type="Proteomes" id="UP000001401"/>
    </source>
</evidence>
<gene>
    <name evidence="1" type="ordered locus">Bcell_3722</name>
</gene>
<reference evidence="1 2" key="1">
    <citation type="submission" date="2010-12" db="EMBL/GenBank/DDBJ databases">
        <title>Complete sequence of Bacillus cellulosilyticus DSM 2522.</title>
        <authorList>
            <consortium name="US DOE Joint Genome Institute"/>
            <person name="Lucas S."/>
            <person name="Copeland A."/>
            <person name="Lapidus A."/>
            <person name="Cheng J.-F."/>
            <person name="Bruce D."/>
            <person name="Goodwin L."/>
            <person name="Pitluck S."/>
            <person name="Chertkov O."/>
            <person name="Detter J.C."/>
            <person name="Han C."/>
            <person name="Tapia R."/>
            <person name="Land M."/>
            <person name="Hauser L."/>
            <person name="Jeffries C."/>
            <person name="Kyrpides N."/>
            <person name="Ivanova N."/>
            <person name="Mikhailova N."/>
            <person name="Brumm P."/>
            <person name="Mead D."/>
            <person name="Woyke T."/>
        </authorList>
    </citation>
    <scope>NUCLEOTIDE SEQUENCE [LARGE SCALE GENOMIC DNA]</scope>
    <source>
        <strain evidence="2">ATCC 21833 / DSM 2522 / FERM P-1141 / JCM 9156 / N-4</strain>
    </source>
</reference>
<keyword evidence="2" id="KW-1185">Reference proteome</keyword>
<dbReference type="RefSeq" id="WP_013490293.1">
    <property type="nucleotide sequence ID" value="NC_014829.1"/>
</dbReference>
<dbReference type="HOGENOM" id="CLU_3040293_0_0_9"/>